<proteinExistence type="predicted"/>
<dbReference type="Proteomes" id="UP000292408">
    <property type="component" value="Unassembled WGS sequence"/>
</dbReference>
<name>A0A4Q7TE61_9MICO</name>
<dbReference type="AlphaFoldDB" id="A0A4Q7TE61"/>
<gene>
    <name evidence="1" type="ORF">EV140_2377</name>
</gene>
<evidence type="ECO:0000313" key="2">
    <source>
        <dbReference type="Proteomes" id="UP000292408"/>
    </source>
</evidence>
<protein>
    <submittedName>
        <fullName evidence="1">Uncharacterized protein</fullName>
    </submittedName>
</protein>
<evidence type="ECO:0000313" key="1">
    <source>
        <dbReference type="EMBL" id="RZT58137.1"/>
    </source>
</evidence>
<accession>A0A4Q7TE61</accession>
<organism evidence="1 2">
    <name type="scientific">Microcella alkaliphila</name>
    <dbReference type="NCBI Taxonomy" id="279828"/>
    <lineage>
        <taxon>Bacteria</taxon>
        <taxon>Bacillati</taxon>
        <taxon>Actinomycetota</taxon>
        <taxon>Actinomycetes</taxon>
        <taxon>Micrococcales</taxon>
        <taxon>Microbacteriaceae</taxon>
        <taxon>Microcella</taxon>
    </lineage>
</organism>
<sequence length="36" mass="3666">MTAGIIVIAALGAWAVVASVVVAVRDGYRRVPTLAV</sequence>
<dbReference type="EMBL" id="SGXT01000018">
    <property type="protein sequence ID" value="RZT58137.1"/>
    <property type="molecule type" value="Genomic_DNA"/>
</dbReference>
<keyword evidence="2" id="KW-1185">Reference proteome</keyword>
<reference evidence="1 2" key="1">
    <citation type="journal article" date="2015" name="Stand. Genomic Sci.">
        <title>Genomic Encyclopedia of Bacterial and Archaeal Type Strains, Phase III: the genomes of soil and plant-associated and newly described type strains.</title>
        <authorList>
            <person name="Whitman W.B."/>
            <person name="Woyke T."/>
            <person name="Klenk H.P."/>
            <person name="Zhou Y."/>
            <person name="Lilburn T.G."/>
            <person name="Beck B.J."/>
            <person name="De Vos P."/>
            <person name="Vandamme P."/>
            <person name="Eisen J.A."/>
            <person name="Garrity G."/>
            <person name="Hugenholtz P."/>
            <person name="Kyrpides N.C."/>
        </authorList>
    </citation>
    <scope>NUCLEOTIDE SEQUENCE [LARGE SCALE GENOMIC DNA]</scope>
    <source>
        <strain evidence="1 2">AC4r</strain>
    </source>
</reference>
<comment type="caution">
    <text evidence="1">The sequence shown here is derived from an EMBL/GenBank/DDBJ whole genome shotgun (WGS) entry which is preliminary data.</text>
</comment>